<dbReference type="InterPro" id="IPR005162">
    <property type="entry name" value="Retrotrans_gag_dom"/>
</dbReference>
<reference evidence="3 4" key="1">
    <citation type="journal article" date="2018" name="Mol. Plant">
        <title>The genome of Artemisia annua provides insight into the evolution of Asteraceae family and artemisinin biosynthesis.</title>
        <authorList>
            <person name="Shen Q."/>
            <person name="Zhang L."/>
            <person name="Liao Z."/>
            <person name="Wang S."/>
            <person name="Yan T."/>
            <person name="Shi P."/>
            <person name="Liu M."/>
            <person name="Fu X."/>
            <person name="Pan Q."/>
            <person name="Wang Y."/>
            <person name="Lv Z."/>
            <person name="Lu X."/>
            <person name="Zhang F."/>
            <person name="Jiang W."/>
            <person name="Ma Y."/>
            <person name="Chen M."/>
            <person name="Hao X."/>
            <person name="Li L."/>
            <person name="Tang Y."/>
            <person name="Lv G."/>
            <person name="Zhou Y."/>
            <person name="Sun X."/>
            <person name="Brodelius P.E."/>
            <person name="Rose J.K.C."/>
            <person name="Tang K."/>
        </authorList>
    </citation>
    <scope>NUCLEOTIDE SEQUENCE [LARGE SCALE GENOMIC DNA]</scope>
    <source>
        <strain evidence="4">cv. Huhao1</strain>
        <tissue evidence="3">Leaf</tissue>
    </source>
</reference>
<accession>A0A2U1LA99</accession>
<evidence type="ECO:0000313" key="4">
    <source>
        <dbReference type="Proteomes" id="UP000245207"/>
    </source>
</evidence>
<dbReference type="AlphaFoldDB" id="A0A2U1LA99"/>
<dbReference type="PANTHER" id="PTHR35046">
    <property type="entry name" value="ZINC KNUCKLE (CCHC-TYPE) FAMILY PROTEIN"/>
    <property type="match status" value="1"/>
</dbReference>
<feature type="region of interest" description="Disordered" evidence="1">
    <location>
        <begin position="1"/>
        <end position="74"/>
    </location>
</feature>
<proteinExistence type="predicted"/>
<evidence type="ECO:0000313" key="3">
    <source>
        <dbReference type="EMBL" id="PWA45919.1"/>
    </source>
</evidence>
<name>A0A2U1LA99_ARTAN</name>
<comment type="caution">
    <text evidence="3">The sequence shown here is derived from an EMBL/GenBank/DDBJ whole genome shotgun (WGS) entry which is preliminary data.</text>
</comment>
<organism evidence="3 4">
    <name type="scientific">Artemisia annua</name>
    <name type="common">Sweet wormwood</name>
    <dbReference type="NCBI Taxonomy" id="35608"/>
    <lineage>
        <taxon>Eukaryota</taxon>
        <taxon>Viridiplantae</taxon>
        <taxon>Streptophyta</taxon>
        <taxon>Embryophyta</taxon>
        <taxon>Tracheophyta</taxon>
        <taxon>Spermatophyta</taxon>
        <taxon>Magnoliopsida</taxon>
        <taxon>eudicotyledons</taxon>
        <taxon>Gunneridae</taxon>
        <taxon>Pentapetalae</taxon>
        <taxon>asterids</taxon>
        <taxon>campanulids</taxon>
        <taxon>Asterales</taxon>
        <taxon>Asteraceae</taxon>
        <taxon>Asteroideae</taxon>
        <taxon>Anthemideae</taxon>
        <taxon>Artemisiinae</taxon>
        <taxon>Artemisia</taxon>
    </lineage>
</organism>
<keyword evidence="4" id="KW-1185">Reference proteome</keyword>
<evidence type="ECO:0000256" key="1">
    <source>
        <dbReference type="SAM" id="MobiDB-lite"/>
    </source>
</evidence>
<dbReference type="OrthoDB" id="1745468at2759"/>
<dbReference type="EMBL" id="PKPP01010532">
    <property type="protein sequence ID" value="PWA45919.1"/>
    <property type="molecule type" value="Genomic_DNA"/>
</dbReference>
<protein>
    <submittedName>
        <fullName evidence="3">Gag-pol polyprotein-like protein</fullName>
    </submittedName>
</protein>
<dbReference type="PANTHER" id="PTHR35046:SF26">
    <property type="entry name" value="RNA-DIRECTED DNA POLYMERASE"/>
    <property type="match status" value="1"/>
</dbReference>
<dbReference type="Proteomes" id="UP000245207">
    <property type="component" value="Unassembled WGS sequence"/>
</dbReference>
<gene>
    <name evidence="3" type="ORF">CTI12_AA511010</name>
</gene>
<sequence>MAEEQPRGRRGVKVPTAMRKNHDQTARLNDFRDADRDEEESEGSDIDSTESINEEGENPWGVNRPDRDRRFRSGRYNASQNLDVKVDIPDFEGKSHPDEFIDWLYTVERVFDIKNLRYEQKVKLVAIKFKKNDSIWWEHIIKQRNREGKPKIVSWEKMKKKLMAKFLPVQYRQEAFIEYHNFKQVGGMLVEEFTNEFDRLRLRCDVVEEDEANCSLFGRVKARNL</sequence>
<feature type="compositionally biased region" description="Basic and acidic residues" evidence="1">
    <location>
        <begin position="20"/>
        <end position="35"/>
    </location>
</feature>
<dbReference type="Pfam" id="PF03732">
    <property type="entry name" value="Retrotrans_gag"/>
    <property type="match status" value="1"/>
</dbReference>
<feature type="compositionally biased region" description="Acidic residues" evidence="1">
    <location>
        <begin position="36"/>
        <end position="57"/>
    </location>
</feature>
<feature type="domain" description="Retrotransposon gag" evidence="2">
    <location>
        <begin position="123"/>
        <end position="215"/>
    </location>
</feature>
<evidence type="ECO:0000259" key="2">
    <source>
        <dbReference type="Pfam" id="PF03732"/>
    </source>
</evidence>